<dbReference type="AlphaFoldDB" id="A0A5E4QF72"/>
<feature type="compositionally biased region" description="Gly residues" evidence="1">
    <location>
        <begin position="7"/>
        <end position="27"/>
    </location>
</feature>
<keyword evidence="3" id="KW-1185">Reference proteome</keyword>
<organism evidence="2 3">
    <name type="scientific">Leptidea sinapis</name>
    <dbReference type="NCBI Taxonomy" id="189913"/>
    <lineage>
        <taxon>Eukaryota</taxon>
        <taxon>Metazoa</taxon>
        <taxon>Ecdysozoa</taxon>
        <taxon>Arthropoda</taxon>
        <taxon>Hexapoda</taxon>
        <taxon>Insecta</taxon>
        <taxon>Pterygota</taxon>
        <taxon>Neoptera</taxon>
        <taxon>Endopterygota</taxon>
        <taxon>Lepidoptera</taxon>
        <taxon>Glossata</taxon>
        <taxon>Ditrysia</taxon>
        <taxon>Papilionoidea</taxon>
        <taxon>Pieridae</taxon>
        <taxon>Dismorphiinae</taxon>
        <taxon>Leptidea</taxon>
    </lineage>
</organism>
<dbReference type="Proteomes" id="UP000324832">
    <property type="component" value="Unassembled WGS sequence"/>
</dbReference>
<feature type="compositionally biased region" description="Low complexity" evidence="1">
    <location>
        <begin position="63"/>
        <end position="72"/>
    </location>
</feature>
<protein>
    <submittedName>
        <fullName evidence="2">Uncharacterized protein</fullName>
    </submittedName>
</protein>
<accession>A0A5E4QF72</accession>
<gene>
    <name evidence="2" type="ORF">LSINAPIS_LOCUS7365</name>
</gene>
<evidence type="ECO:0000313" key="2">
    <source>
        <dbReference type="EMBL" id="VVC95710.1"/>
    </source>
</evidence>
<name>A0A5E4QF72_9NEOP</name>
<evidence type="ECO:0000256" key="1">
    <source>
        <dbReference type="SAM" id="MobiDB-lite"/>
    </source>
</evidence>
<sequence>MASHTRGGCGDSSGRGGPRRGGAGHLPGGHRGRGGRPRGAPPPLRALCAARGTRGPRRRAPPGRRAAGGERPQVAGHEPPRGGLHPQGAVQRGVHGVRSGAASARGPGAARAHARQGGRDTERGRQGAVAEPGAADRPGHVVLRAAGHRTRCGRLTRWW</sequence>
<feature type="compositionally biased region" description="Low complexity" evidence="1">
    <location>
        <begin position="98"/>
        <end position="111"/>
    </location>
</feature>
<proteinExistence type="predicted"/>
<dbReference type="EMBL" id="FZQP02002426">
    <property type="protein sequence ID" value="VVC95710.1"/>
    <property type="molecule type" value="Genomic_DNA"/>
</dbReference>
<evidence type="ECO:0000313" key="3">
    <source>
        <dbReference type="Proteomes" id="UP000324832"/>
    </source>
</evidence>
<feature type="region of interest" description="Disordered" evidence="1">
    <location>
        <begin position="1"/>
        <end position="135"/>
    </location>
</feature>
<reference evidence="2 3" key="1">
    <citation type="submission" date="2017-07" db="EMBL/GenBank/DDBJ databases">
        <authorList>
            <person name="Talla V."/>
            <person name="Backstrom N."/>
        </authorList>
    </citation>
    <scope>NUCLEOTIDE SEQUENCE [LARGE SCALE GENOMIC DNA]</scope>
</reference>